<evidence type="ECO:0000313" key="3">
    <source>
        <dbReference type="Proteomes" id="UP000269019"/>
    </source>
</evidence>
<proteinExistence type="predicted"/>
<feature type="region of interest" description="Disordered" evidence="1">
    <location>
        <begin position="12"/>
        <end position="42"/>
    </location>
</feature>
<dbReference type="KEGG" id="ccho:CCHOA_10240"/>
<sequence length="164" mass="18512">MFVPLSRGRAHLHLRDARKSPLPWKRPRHTGETRNPQGIDNHEGRAFHFARLEKINAPHAARHRQPNVRHPMDDEYSASRAYLQAIRGVCPPSSGRFRSNLTLAWAISAYQRGCAAVPLPRKESAKLGIIIDIDSWVFAFNRIEHIPDLSGSVFNLLPVLQASS</sequence>
<protein>
    <submittedName>
        <fullName evidence="2">Uncharacterized protein</fullName>
    </submittedName>
</protein>
<dbReference type="EMBL" id="CP033896">
    <property type="protein sequence ID" value="AZA14431.1"/>
    <property type="molecule type" value="Genomic_DNA"/>
</dbReference>
<dbReference type="Proteomes" id="UP000269019">
    <property type="component" value="Chromosome"/>
</dbReference>
<evidence type="ECO:0000313" key="2">
    <source>
        <dbReference type="EMBL" id="AZA14431.1"/>
    </source>
</evidence>
<dbReference type="AlphaFoldDB" id="A0A3G6J8K0"/>
<accession>A0A3G6J8K0</accession>
<reference evidence="2 3" key="1">
    <citation type="submission" date="2018-11" db="EMBL/GenBank/DDBJ databases">
        <authorList>
            <person name="Kleinhagauer T."/>
            <person name="Glaeser S.P."/>
            <person name="Spergser J."/>
            <person name="Ruckert C."/>
            <person name="Kaempfer P."/>
            <person name="Busse H.-J."/>
        </authorList>
    </citation>
    <scope>NUCLEOTIDE SEQUENCE [LARGE SCALE GENOMIC DNA]</scope>
    <source>
        <strain evidence="2 3">200CH</strain>
    </source>
</reference>
<organism evidence="2 3">
    <name type="scientific">Corynebacterium choanae</name>
    <dbReference type="NCBI Taxonomy" id="1862358"/>
    <lineage>
        <taxon>Bacteria</taxon>
        <taxon>Bacillati</taxon>
        <taxon>Actinomycetota</taxon>
        <taxon>Actinomycetes</taxon>
        <taxon>Mycobacteriales</taxon>
        <taxon>Corynebacteriaceae</taxon>
        <taxon>Corynebacterium</taxon>
    </lineage>
</organism>
<evidence type="ECO:0000256" key="1">
    <source>
        <dbReference type="SAM" id="MobiDB-lite"/>
    </source>
</evidence>
<name>A0A3G6J8K0_9CORY</name>
<keyword evidence="3" id="KW-1185">Reference proteome</keyword>
<gene>
    <name evidence="2" type="ORF">CCHOA_10240</name>
</gene>